<evidence type="ECO:0008006" key="3">
    <source>
        <dbReference type="Google" id="ProtNLM"/>
    </source>
</evidence>
<dbReference type="AlphaFoldDB" id="A0AAJ1NRM9"/>
<dbReference type="RefSeq" id="WP_186944083.1">
    <property type="nucleotide sequence ID" value="NZ_JAOCBF010000021.1"/>
</dbReference>
<evidence type="ECO:0000313" key="2">
    <source>
        <dbReference type="Proteomes" id="UP001159937"/>
    </source>
</evidence>
<gene>
    <name evidence="1" type="ORF">N5C89_16655</name>
</gene>
<evidence type="ECO:0000313" key="1">
    <source>
        <dbReference type="EMBL" id="MDH0964468.1"/>
    </source>
</evidence>
<dbReference type="EMBL" id="JAOCBF010000021">
    <property type="protein sequence ID" value="MDH0964468.1"/>
    <property type="molecule type" value="Genomic_DNA"/>
</dbReference>
<reference evidence="1" key="1">
    <citation type="submission" date="2022-09" db="EMBL/GenBank/DDBJ databases">
        <title>Intensive care unit water sources are persistently colonized with multi-drug resistant bacteria and are the site of extensive horizontal gene transfer of antibiotic resistance genes.</title>
        <authorList>
            <person name="Diorio-Toth L."/>
        </authorList>
    </citation>
    <scope>NUCLEOTIDE SEQUENCE</scope>
    <source>
        <strain evidence="1">GD03918</strain>
    </source>
</reference>
<organism evidence="1 2">
    <name type="scientific">Klebsiella michiganensis</name>
    <dbReference type="NCBI Taxonomy" id="1134687"/>
    <lineage>
        <taxon>Bacteria</taxon>
        <taxon>Pseudomonadati</taxon>
        <taxon>Pseudomonadota</taxon>
        <taxon>Gammaproteobacteria</taxon>
        <taxon>Enterobacterales</taxon>
        <taxon>Enterobacteriaceae</taxon>
        <taxon>Klebsiella/Raoultella group</taxon>
        <taxon>Klebsiella</taxon>
    </lineage>
</organism>
<dbReference type="Proteomes" id="UP001159937">
    <property type="component" value="Unassembled WGS sequence"/>
</dbReference>
<comment type="caution">
    <text evidence="1">The sequence shown here is derived from an EMBL/GenBank/DDBJ whole genome shotgun (WGS) entry which is preliminary data.</text>
</comment>
<name>A0AAJ1NRM9_9ENTR</name>
<accession>A0AAJ1NRM9</accession>
<sequence length="83" mass="9076">MFTETVLAKHTSSISEFNKNPSAAMSESNGEPVAVLSHNKPAFYCVPPALFALMIDHIGDQMLLEKAVGRLDDEEVEVSLDQL</sequence>
<proteinExistence type="predicted"/>
<protein>
    <recommendedName>
        <fullName evidence="3">Type II toxin-antitoxin system Phd/YefM family antitoxin</fullName>
    </recommendedName>
</protein>